<dbReference type="GeneID" id="94336161"/>
<evidence type="ECO:0000256" key="6">
    <source>
        <dbReference type="ARBA" id="ARBA00023136"/>
    </source>
</evidence>
<dbReference type="PANTHER" id="PTHR12763:SF28">
    <property type="entry name" value="GEO10507P1-RELATED"/>
    <property type="match status" value="1"/>
</dbReference>
<dbReference type="AlphaFoldDB" id="A0AAD9UPB4"/>
<dbReference type="EMBL" id="JALLKP010000002">
    <property type="protein sequence ID" value="KAK2196615.1"/>
    <property type="molecule type" value="Genomic_DNA"/>
</dbReference>
<comment type="similarity">
    <text evidence="7">Belongs to the TIM14 family.</text>
</comment>
<dbReference type="Proteomes" id="UP001214638">
    <property type="component" value="Unassembled WGS sequence"/>
</dbReference>
<evidence type="ECO:0000256" key="5">
    <source>
        <dbReference type="ARBA" id="ARBA00023128"/>
    </source>
</evidence>
<evidence type="ECO:0000256" key="4">
    <source>
        <dbReference type="ARBA" id="ARBA00022989"/>
    </source>
</evidence>
<keyword evidence="2" id="KW-0812">Transmembrane</keyword>
<dbReference type="SUPFAM" id="SSF46565">
    <property type="entry name" value="Chaperone J-domain"/>
    <property type="match status" value="1"/>
</dbReference>
<keyword evidence="5" id="KW-0496">Mitochondrion</keyword>
<evidence type="ECO:0000313" key="10">
    <source>
        <dbReference type="Proteomes" id="UP001214638"/>
    </source>
</evidence>
<keyword evidence="4" id="KW-1133">Transmembrane helix</keyword>
<keyword evidence="6" id="KW-0472">Membrane</keyword>
<dbReference type="GO" id="GO:0001405">
    <property type="term" value="C:PAM complex, Tim23 associated import motor"/>
    <property type="evidence" value="ECO:0007669"/>
    <property type="project" value="TreeGrafter"/>
</dbReference>
<evidence type="ECO:0000259" key="8">
    <source>
        <dbReference type="PROSITE" id="PS50076"/>
    </source>
</evidence>
<evidence type="ECO:0000256" key="3">
    <source>
        <dbReference type="ARBA" id="ARBA00022792"/>
    </source>
</evidence>
<proteinExistence type="inferred from homology"/>
<gene>
    <name evidence="9" type="ORF">BdWA1_001863</name>
</gene>
<feature type="domain" description="J" evidence="8">
    <location>
        <begin position="69"/>
        <end position="119"/>
    </location>
</feature>
<accession>A0AAD9UPB4</accession>
<dbReference type="PROSITE" id="PS50076">
    <property type="entry name" value="DNAJ_2"/>
    <property type="match status" value="1"/>
</dbReference>
<name>A0AAD9UPB4_9APIC</name>
<organism evidence="9 10">
    <name type="scientific">Babesia duncani</name>
    <dbReference type="NCBI Taxonomy" id="323732"/>
    <lineage>
        <taxon>Eukaryota</taxon>
        <taxon>Sar</taxon>
        <taxon>Alveolata</taxon>
        <taxon>Apicomplexa</taxon>
        <taxon>Aconoidasida</taxon>
        <taxon>Piroplasmida</taxon>
        <taxon>Babesiidae</taxon>
        <taxon>Babesia</taxon>
    </lineage>
</organism>
<dbReference type="Pfam" id="PF03656">
    <property type="entry name" value="Pam16"/>
    <property type="match status" value="1"/>
</dbReference>
<reference evidence="9" key="1">
    <citation type="journal article" date="2023" name="Nat. Microbiol.">
        <title>Babesia duncani multi-omics identifies virulence factors and drug targets.</title>
        <authorList>
            <person name="Singh P."/>
            <person name="Lonardi S."/>
            <person name="Liang Q."/>
            <person name="Vydyam P."/>
            <person name="Khabirova E."/>
            <person name="Fang T."/>
            <person name="Gihaz S."/>
            <person name="Thekkiniath J."/>
            <person name="Munshi M."/>
            <person name="Abel S."/>
            <person name="Ciampossin L."/>
            <person name="Batugedara G."/>
            <person name="Gupta M."/>
            <person name="Lu X.M."/>
            <person name="Lenz T."/>
            <person name="Chakravarty S."/>
            <person name="Cornillot E."/>
            <person name="Hu Y."/>
            <person name="Ma W."/>
            <person name="Gonzalez L.M."/>
            <person name="Sanchez S."/>
            <person name="Estrada K."/>
            <person name="Sanchez-Flores A."/>
            <person name="Montero E."/>
            <person name="Harb O.S."/>
            <person name="Le Roch K.G."/>
            <person name="Mamoun C.B."/>
        </authorList>
    </citation>
    <scope>NUCLEOTIDE SEQUENCE</scope>
    <source>
        <strain evidence="9">WA1</strain>
    </source>
</reference>
<keyword evidence="3" id="KW-0999">Mitochondrion inner membrane</keyword>
<dbReference type="CDD" id="cd06257">
    <property type="entry name" value="DnaJ"/>
    <property type="match status" value="1"/>
</dbReference>
<dbReference type="Gene3D" id="1.10.287.110">
    <property type="entry name" value="DnaJ domain"/>
    <property type="match status" value="1"/>
</dbReference>
<evidence type="ECO:0000256" key="7">
    <source>
        <dbReference type="ARBA" id="ARBA00038105"/>
    </source>
</evidence>
<dbReference type="KEGG" id="bdw:94336161"/>
<comment type="subcellular location">
    <subcellularLocation>
        <location evidence="1">Mitochondrion inner membrane</location>
        <topology evidence="1">Single-pass membrane protein</topology>
    </subcellularLocation>
</comment>
<dbReference type="InterPro" id="IPR001623">
    <property type="entry name" value="DnaJ_domain"/>
</dbReference>
<protein>
    <submittedName>
        <fullName evidence="9">Bifunctional DnaJ domain/Chaperone J-domain superfamily</fullName>
    </submittedName>
</protein>
<dbReference type="InterPro" id="IPR036869">
    <property type="entry name" value="J_dom_sf"/>
</dbReference>
<comment type="caution">
    <text evidence="9">The sequence shown here is derived from an EMBL/GenBank/DDBJ whole genome shotgun (WGS) entry which is preliminary data.</text>
</comment>
<dbReference type="RefSeq" id="XP_067803457.1">
    <property type="nucleotide sequence ID" value="XM_067946893.1"/>
</dbReference>
<evidence type="ECO:0000313" key="9">
    <source>
        <dbReference type="EMBL" id="KAK2196615.1"/>
    </source>
</evidence>
<dbReference type="GO" id="GO:0001671">
    <property type="term" value="F:ATPase activator activity"/>
    <property type="evidence" value="ECO:0007669"/>
    <property type="project" value="TreeGrafter"/>
</dbReference>
<dbReference type="GO" id="GO:0030150">
    <property type="term" value="P:protein import into mitochondrial matrix"/>
    <property type="evidence" value="ECO:0007669"/>
    <property type="project" value="TreeGrafter"/>
</dbReference>
<evidence type="ECO:0000256" key="2">
    <source>
        <dbReference type="ARBA" id="ARBA00022692"/>
    </source>
</evidence>
<evidence type="ECO:0000256" key="1">
    <source>
        <dbReference type="ARBA" id="ARBA00004434"/>
    </source>
</evidence>
<dbReference type="PANTHER" id="PTHR12763">
    <property type="match status" value="1"/>
</dbReference>
<keyword evidence="10" id="KW-1185">Reference proteome</keyword>
<dbReference type="FunFam" id="1.10.287.110:FF:000001">
    <property type="entry name" value="Import inner membrane translocase subunit tim14"/>
    <property type="match status" value="1"/>
</dbReference>
<sequence>MSISFLALALGGAILTGRYIYKRIPQNIQLLNNIAGNSSNLGSSLYNRMGGRLSRSNLLGFEHKMTLSEACNILNISPTASKDKIRESYKLLMMRNHPDNGGSTYIASKVNEAKDFMLK</sequence>